<evidence type="ECO:0000313" key="2">
    <source>
        <dbReference type="EMBL" id="SIQ31538.1"/>
    </source>
</evidence>
<reference evidence="2 3" key="1">
    <citation type="submission" date="2017-01" db="EMBL/GenBank/DDBJ databases">
        <authorList>
            <person name="Varghese N."/>
            <person name="Submissions S."/>
        </authorList>
    </citation>
    <scope>NUCLEOTIDE SEQUENCE [LARGE SCALE GENOMIC DNA]</scope>
    <source>
        <strain evidence="2 3">ATCC 35905</strain>
    </source>
</reference>
<dbReference type="InterPro" id="IPR056935">
    <property type="entry name" value="Rv0428c-like_C"/>
</dbReference>
<dbReference type="Proteomes" id="UP000186308">
    <property type="component" value="Unassembled WGS sequence"/>
</dbReference>
<sequence>MTAPAPIHAPIHAIGFGPAVHQRSTAGLSDIVINPPDHGHSHGRRITNALLHWGHQAGAHTAYLQVTEANHTARTLYQTLGVQNSYPYHDRIRHP</sequence>
<proteinExistence type="predicted"/>
<protein>
    <submittedName>
        <fullName evidence="2">Acetyltransferase (GNAT) family protein</fullName>
    </submittedName>
</protein>
<dbReference type="EMBL" id="FTNE01000003">
    <property type="protein sequence ID" value="SIQ31538.1"/>
    <property type="molecule type" value="Genomic_DNA"/>
</dbReference>
<dbReference type="OrthoDB" id="9775595at2"/>
<dbReference type="Pfam" id="PF24553">
    <property type="entry name" value="Rv0428c_C"/>
    <property type="match status" value="1"/>
</dbReference>
<dbReference type="AlphaFoldDB" id="A0A8G2FL82"/>
<comment type="caution">
    <text evidence="2">The sequence shown here is derived from an EMBL/GenBank/DDBJ whole genome shotgun (WGS) entry which is preliminary data.</text>
</comment>
<name>A0A8G2FL82_ACIRU</name>
<accession>A0A8G2FL82</accession>
<dbReference type="RefSeq" id="WP_029310892.1">
    <property type="nucleotide sequence ID" value="NZ_FTNE01000003.1"/>
</dbReference>
<gene>
    <name evidence="2" type="ORF">SAMN05421828_103171</name>
</gene>
<evidence type="ECO:0000313" key="3">
    <source>
        <dbReference type="Proteomes" id="UP000186308"/>
    </source>
</evidence>
<feature type="domain" description="Histone acetyltransferase Rv0428c-like C-terminal" evidence="1">
    <location>
        <begin position="21"/>
        <end position="84"/>
    </location>
</feature>
<dbReference type="SUPFAM" id="SSF55729">
    <property type="entry name" value="Acyl-CoA N-acyltransferases (Nat)"/>
    <property type="match status" value="1"/>
</dbReference>
<keyword evidence="2" id="KW-0808">Transferase</keyword>
<keyword evidence="3" id="KW-1185">Reference proteome</keyword>
<organism evidence="2 3">
    <name type="scientific">Acidiphilium rubrum</name>
    <dbReference type="NCBI Taxonomy" id="526"/>
    <lineage>
        <taxon>Bacteria</taxon>
        <taxon>Pseudomonadati</taxon>
        <taxon>Pseudomonadota</taxon>
        <taxon>Alphaproteobacteria</taxon>
        <taxon>Acetobacterales</taxon>
        <taxon>Acidocellaceae</taxon>
        <taxon>Acidiphilium</taxon>
    </lineage>
</organism>
<dbReference type="InterPro" id="IPR016181">
    <property type="entry name" value="Acyl_CoA_acyltransferase"/>
</dbReference>
<dbReference type="GO" id="GO:0016740">
    <property type="term" value="F:transferase activity"/>
    <property type="evidence" value="ECO:0007669"/>
    <property type="project" value="UniProtKB-KW"/>
</dbReference>
<dbReference type="Gene3D" id="3.40.630.30">
    <property type="match status" value="1"/>
</dbReference>
<evidence type="ECO:0000259" key="1">
    <source>
        <dbReference type="Pfam" id="PF24553"/>
    </source>
</evidence>